<reference evidence="3" key="2">
    <citation type="submission" date="2015-03" db="EMBL/GenBank/DDBJ databases">
        <title>Genome sequence of Paenibacillus beijingensis strain DSM 24997T.</title>
        <authorList>
            <person name="Kwak Y."/>
            <person name="Shin J.-H."/>
        </authorList>
    </citation>
    <scope>NUCLEOTIDE SEQUENCE [LARGE SCALE GENOMIC DNA]</scope>
    <source>
        <strain evidence="3">DSM 24997</strain>
    </source>
</reference>
<evidence type="ECO:0000256" key="1">
    <source>
        <dbReference type="SAM" id="Phobius"/>
    </source>
</evidence>
<gene>
    <name evidence="2" type="ORF">VN24_03245</name>
</gene>
<dbReference type="OrthoDB" id="327431at2"/>
<dbReference type="STRING" id="1126833.VN24_03245"/>
<proteinExistence type="predicted"/>
<evidence type="ECO:0000313" key="2">
    <source>
        <dbReference type="EMBL" id="AJY73826.1"/>
    </source>
</evidence>
<accession>A0A0D5NF11</accession>
<name>A0A0D5NF11_9BACL</name>
<sequence length="192" mass="20492">MFAGHFGLAAAVKAKAPKVPLWAIMTSTQLLDIAFVPLFIKGIEPIETIAGGGYGNAIIHADYTHSLVGALLIAVLAGLAASLAWGKQGAWVISSVVFSHWILDLLVHRADLPIFPGNAFDLPLLGLGMWKWPFASVIAELLILVIGFVMYARSLQRRSGNIGNKTKVWIASGVMALLLILSLVTDFFGTGV</sequence>
<dbReference type="KEGG" id="pbj:VN24_03245"/>
<dbReference type="Proteomes" id="UP000032633">
    <property type="component" value="Chromosome"/>
</dbReference>
<dbReference type="EMBL" id="CP011058">
    <property type="protein sequence ID" value="AJY73826.1"/>
    <property type="molecule type" value="Genomic_DNA"/>
</dbReference>
<evidence type="ECO:0000313" key="3">
    <source>
        <dbReference type="Proteomes" id="UP000032633"/>
    </source>
</evidence>
<protein>
    <submittedName>
        <fullName evidence="2">Permease</fullName>
    </submittedName>
</protein>
<feature type="transmembrane region" description="Helical" evidence="1">
    <location>
        <begin position="21"/>
        <end position="43"/>
    </location>
</feature>
<feature type="transmembrane region" description="Helical" evidence="1">
    <location>
        <begin position="130"/>
        <end position="152"/>
    </location>
</feature>
<keyword evidence="3" id="KW-1185">Reference proteome</keyword>
<dbReference type="AlphaFoldDB" id="A0A0D5NF11"/>
<reference evidence="2 3" key="1">
    <citation type="journal article" date="2015" name="J. Biotechnol.">
        <title>Complete genome sequence of Paenibacillus beijingensis 7188(T) (=DSM 24997(T)), a novel rhizobacterium from jujube garden soil.</title>
        <authorList>
            <person name="Kwak Y."/>
            <person name="Shin J.H."/>
        </authorList>
    </citation>
    <scope>NUCLEOTIDE SEQUENCE [LARGE SCALE GENOMIC DNA]</scope>
    <source>
        <strain evidence="2 3">DSM 24997</strain>
    </source>
</reference>
<keyword evidence="1" id="KW-0812">Transmembrane</keyword>
<dbReference type="RefSeq" id="WP_045669261.1">
    <property type="nucleotide sequence ID" value="NZ_CP011058.1"/>
</dbReference>
<organism evidence="2 3">
    <name type="scientific">Paenibacillus beijingensis</name>
    <dbReference type="NCBI Taxonomy" id="1126833"/>
    <lineage>
        <taxon>Bacteria</taxon>
        <taxon>Bacillati</taxon>
        <taxon>Bacillota</taxon>
        <taxon>Bacilli</taxon>
        <taxon>Bacillales</taxon>
        <taxon>Paenibacillaceae</taxon>
        <taxon>Paenibacillus</taxon>
    </lineage>
</organism>
<keyword evidence="1" id="KW-0472">Membrane</keyword>
<feature type="transmembrane region" description="Helical" evidence="1">
    <location>
        <begin position="168"/>
        <end position="189"/>
    </location>
</feature>
<dbReference type="PATRIC" id="fig|1126833.4.peg.720"/>
<dbReference type="HOGENOM" id="CLU_094318_0_0_9"/>
<feature type="transmembrane region" description="Helical" evidence="1">
    <location>
        <begin position="63"/>
        <end position="83"/>
    </location>
</feature>
<keyword evidence="1" id="KW-1133">Transmembrane helix</keyword>